<sequence>MKNVQLCPNCNAENPIYKYSCTQCKAFLRTRIVNIDLWHTISSLLESPVIAFRKIIEAEHKNYIIFLNSIIGIKLFLLTIILNSFREMNSVRTDYFFTNLFIVIGVSYILLVIAAYCVTKLNQLFGLENRFRDNYSILVYSFLPLMMSLVILSPVHYALFGAYWFTYNPPPYIVKPIPAYVLLFIEGLLLVWSLLLLILGNYTQTKNKIYSFFTGLWIYILIGFILYYLPLLPLEP</sequence>
<evidence type="ECO:0000259" key="6">
    <source>
        <dbReference type="Pfam" id="PF04893"/>
    </source>
</evidence>
<feature type="transmembrane region" description="Helical" evidence="5">
    <location>
        <begin position="63"/>
        <end position="83"/>
    </location>
</feature>
<accession>A0A0W8FZF8</accession>
<feature type="domain" description="Yip1" evidence="6">
    <location>
        <begin position="44"/>
        <end position="209"/>
    </location>
</feature>
<name>A0A0W8FZF8_9ZZZZ</name>
<comment type="subcellular location">
    <subcellularLocation>
        <location evidence="1">Membrane</location>
        <topology evidence="1">Multi-pass membrane protein</topology>
    </subcellularLocation>
</comment>
<evidence type="ECO:0000256" key="5">
    <source>
        <dbReference type="SAM" id="Phobius"/>
    </source>
</evidence>
<dbReference type="Pfam" id="PF04893">
    <property type="entry name" value="Yip1"/>
    <property type="match status" value="1"/>
</dbReference>
<evidence type="ECO:0000256" key="3">
    <source>
        <dbReference type="ARBA" id="ARBA00022989"/>
    </source>
</evidence>
<proteinExistence type="predicted"/>
<feature type="transmembrane region" description="Helical" evidence="5">
    <location>
        <begin position="95"/>
        <end position="118"/>
    </location>
</feature>
<dbReference type="InterPro" id="IPR006977">
    <property type="entry name" value="Yip1_dom"/>
</dbReference>
<evidence type="ECO:0000256" key="1">
    <source>
        <dbReference type="ARBA" id="ARBA00004141"/>
    </source>
</evidence>
<evidence type="ECO:0000313" key="7">
    <source>
        <dbReference type="EMBL" id="KUG25619.1"/>
    </source>
</evidence>
<dbReference type="GO" id="GO:0016020">
    <property type="term" value="C:membrane"/>
    <property type="evidence" value="ECO:0007669"/>
    <property type="project" value="UniProtKB-SubCell"/>
</dbReference>
<feature type="transmembrane region" description="Helical" evidence="5">
    <location>
        <begin position="209"/>
        <end position="229"/>
    </location>
</feature>
<feature type="transmembrane region" description="Helical" evidence="5">
    <location>
        <begin position="138"/>
        <end position="165"/>
    </location>
</feature>
<dbReference type="EMBL" id="LNQE01000639">
    <property type="protein sequence ID" value="KUG25619.1"/>
    <property type="molecule type" value="Genomic_DNA"/>
</dbReference>
<organism evidence="7">
    <name type="scientific">hydrocarbon metagenome</name>
    <dbReference type="NCBI Taxonomy" id="938273"/>
    <lineage>
        <taxon>unclassified sequences</taxon>
        <taxon>metagenomes</taxon>
        <taxon>ecological metagenomes</taxon>
    </lineage>
</organism>
<feature type="transmembrane region" description="Helical" evidence="5">
    <location>
        <begin position="177"/>
        <end position="197"/>
    </location>
</feature>
<reference evidence="7" key="1">
    <citation type="journal article" date="2015" name="Proc. Natl. Acad. Sci. U.S.A.">
        <title>Networks of energetic and metabolic interactions define dynamics in microbial communities.</title>
        <authorList>
            <person name="Embree M."/>
            <person name="Liu J.K."/>
            <person name="Al-Bassam M.M."/>
            <person name="Zengler K."/>
        </authorList>
    </citation>
    <scope>NUCLEOTIDE SEQUENCE</scope>
</reference>
<keyword evidence="4 5" id="KW-0472">Membrane</keyword>
<keyword evidence="2 5" id="KW-0812">Transmembrane</keyword>
<dbReference type="AlphaFoldDB" id="A0A0W8FZF8"/>
<comment type="caution">
    <text evidence="7">The sequence shown here is derived from an EMBL/GenBank/DDBJ whole genome shotgun (WGS) entry which is preliminary data.</text>
</comment>
<evidence type="ECO:0000256" key="2">
    <source>
        <dbReference type="ARBA" id="ARBA00022692"/>
    </source>
</evidence>
<gene>
    <name evidence="7" type="ORF">ASZ90_004550</name>
</gene>
<protein>
    <recommendedName>
        <fullName evidence="6">Yip1 domain-containing protein</fullName>
    </recommendedName>
</protein>
<keyword evidence="3 5" id="KW-1133">Transmembrane helix</keyword>
<evidence type="ECO:0000256" key="4">
    <source>
        <dbReference type="ARBA" id="ARBA00023136"/>
    </source>
</evidence>